<evidence type="ECO:0000313" key="2">
    <source>
        <dbReference type="Proteomes" id="UP001262754"/>
    </source>
</evidence>
<evidence type="ECO:0008006" key="3">
    <source>
        <dbReference type="Google" id="ProtNLM"/>
    </source>
</evidence>
<evidence type="ECO:0000313" key="1">
    <source>
        <dbReference type="EMBL" id="MDR6533488.1"/>
    </source>
</evidence>
<comment type="caution">
    <text evidence="1">The sequence shown here is derived from an EMBL/GenBank/DDBJ whole genome shotgun (WGS) entry which is preliminary data.</text>
</comment>
<protein>
    <recommendedName>
        <fullName evidence="3">Glycerophosphotransferase</fullName>
    </recommendedName>
</protein>
<dbReference type="Gene3D" id="3.40.50.12580">
    <property type="match status" value="1"/>
</dbReference>
<dbReference type="RefSeq" id="WP_310034382.1">
    <property type="nucleotide sequence ID" value="NZ_JAVDRL010000013.1"/>
</dbReference>
<name>A0ABU1N574_9CAUL</name>
<keyword evidence="2" id="KW-1185">Reference proteome</keyword>
<dbReference type="InterPro" id="IPR043148">
    <property type="entry name" value="TagF_C"/>
</dbReference>
<dbReference type="SUPFAM" id="SSF53756">
    <property type="entry name" value="UDP-Glycosyltransferase/glycogen phosphorylase"/>
    <property type="match status" value="1"/>
</dbReference>
<gene>
    <name evidence="1" type="ORF">J2800_004254</name>
</gene>
<reference evidence="1 2" key="1">
    <citation type="submission" date="2023-07" db="EMBL/GenBank/DDBJ databases">
        <title>Sorghum-associated microbial communities from plants grown in Nebraska, USA.</title>
        <authorList>
            <person name="Schachtman D."/>
        </authorList>
    </citation>
    <scope>NUCLEOTIDE SEQUENCE [LARGE SCALE GENOMIC DNA]</scope>
    <source>
        <strain evidence="1 2">DS2154</strain>
    </source>
</reference>
<dbReference type="EMBL" id="JAVDRL010000013">
    <property type="protein sequence ID" value="MDR6533488.1"/>
    <property type="molecule type" value="Genomic_DNA"/>
</dbReference>
<sequence>MITSASKGRGERPSVCFLYIAQTHQILHSLPIAIALAKGWPDIDVHIATTTQEHLDYVRALLETLRVPPIPSRLLPPAWLRDLRLKGAATPPKALMLAANARRLGRYDAVVTPERTTALLRKLGVRDTRLVYTQHGAGDRGGPFEPRLKQFDLVMAAGPKQRDRMLAEGWVTPETCAMVGYPKFDIIDALPSSPLPTFPQAKPVVLYNPHFHPTLGSWPRWGREVLEQFAADERYNLIFAPHIRLFEGADARTIEALGPFVDHPRIHLDLGGPAAIDMTYTRAADIYLGDVSSQVYEFLRTPKPCLFLNASGAAWRGDESFHHWRYGPVLDRAEGVVDAVASAQRGHGDYVEAQQKGFAESFDLRETPSSVRAAQAIVERLSSRSRRLR</sequence>
<accession>A0ABU1N574</accession>
<organism evidence="1 2">
    <name type="scientific">Caulobacter rhizosphaerae</name>
    <dbReference type="NCBI Taxonomy" id="2010972"/>
    <lineage>
        <taxon>Bacteria</taxon>
        <taxon>Pseudomonadati</taxon>
        <taxon>Pseudomonadota</taxon>
        <taxon>Alphaproteobacteria</taxon>
        <taxon>Caulobacterales</taxon>
        <taxon>Caulobacteraceae</taxon>
        <taxon>Caulobacter</taxon>
    </lineage>
</organism>
<proteinExistence type="predicted"/>
<dbReference type="Proteomes" id="UP001262754">
    <property type="component" value="Unassembled WGS sequence"/>
</dbReference>